<evidence type="ECO:0000259" key="1">
    <source>
        <dbReference type="Pfam" id="PF12728"/>
    </source>
</evidence>
<dbReference type="SUPFAM" id="SSF46955">
    <property type="entry name" value="Putative DNA-binding domain"/>
    <property type="match status" value="1"/>
</dbReference>
<comment type="caution">
    <text evidence="2">The sequence shown here is derived from an EMBL/GenBank/DDBJ whole genome shotgun (WGS) entry which is preliminary data.</text>
</comment>
<dbReference type="Pfam" id="PF12728">
    <property type="entry name" value="HTH_17"/>
    <property type="match status" value="1"/>
</dbReference>
<dbReference type="EMBL" id="DQHO01000019">
    <property type="protein sequence ID" value="HCS93705.1"/>
    <property type="molecule type" value="Genomic_DNA"/>
</dbReference>
<dbReference type="STRING" id="1121105.GCA_000421665_01662"/>
<gene>
    <name evidence="2" type="ORF">DIW15_03210</name>
</gene>
<dbReference type="InterPro" id="IPR009061">
    <property type="entry name" value="DNA-bd_dom_put_sf"/>
</dbReference>
<accession>A0A3D4S4E1</accession>
<name>A0A3D4S4E1_9ENTE</name>
<dbReference type="Proteomes" id="UP000262195">
    <property type="component" value="Unassembled WGS sequence"/>
</dbReference>
<dbReference type="InterPro" id="IPR041657">
    <property type="entry name" value="HTH_17"/>
</dbReference>
<dbReference type="Gene3D" id="1.10.1660.10">
    <property type="match status" value="1"/>
</dbReference>
<dbReference type="AlphaFoldDB" id="A0A3D4S4E1"/>
<evidence type="ECO:0000313" key="3">
    <source>
        <dbReference type="Proteomes" id="UP000262195"/>
    </source>
</evidence>
<organism evidence="2 3">
    <name type="scientific">Bavariicoccus seileri</name>
    <dbReference type="NCBI Taxonomy" id="549685"/>
    <lineage>
        <taxon>Bacteria</taxon>
        <taxon>Bacillati</taxon>
        <taxon>Bacillota</taxon>
        <taxon>Bacilli</taxon>
        <taxon>Lactobacillales</taxon>
        <taxon>Enterococcaceae</taxon>
        <taxon>Bavariicoccus</taxon>
    </lineage>
</organism>
<protein>
    <submittedName>
        <fullName evidence="2">Helix-turn-helix domain-containing protein</fullName>
    </submittedName>
</protein>
<proteinExistence type="predicted"/>
<feature type="domain" description="Helix-turn-helix" evidence="1">
    <location>
        <begin position="41"/>
        <end position="83"/>
    </location>
</feature>
<reference evidence="2 3" key="1">
    <citation type="journal article" date="2018" name="Nat. Biotechnol.">
        <title>A standardized bacterial taxonomy based on genome phylogeny substantially revises the tree of life.</title>
        <authorList>
            <person name="Parks D.H."/>
            <person name="Chuvochina M."/>
            <person name="Waite D.W."/>
            <person name="Rinke C."/>
            <person name="Skarshewski A."/>
            <person name="Chaumeil P.A."/>
            <person name="Hugenholtz P."/>
        </authorList>
    </citation>
    <scope>NUCLEOTIDE SEQUENCE [LARGE SCALE GENOMIC DNA]</scope>
    <source>
        <strain evidence="2">UBA11306</strain>
    </source>
</reference>
<evidence type="ECO:0000313" key="2">
    <source>
        <dbReference type="EMBL" id="HCS93705.1"/>
    </source>
</evidence>
<sequence length="196" mass="22310">MLGGSYVAKDFLPSENKALSEKPASLETAIASADKTLSEDYLSVDDIARELDVTTRTVRNYLRRGLLKGHKISNKWWFSKEDLYDLIGNLAVDQTMTITVNDFLLSEETKKTKAVLIIKYPIADLQKNELVINRILKEFNDLKESLEKDTDEFYYRMVGKYSGQVMLKGTVSFVTSFAQFIEAEILTINSSKKEVE</sequence>